<dbReference type="Gene3D" id="3.40.50.720">
    <property type="entry name" value="NAD(P)-binding Rossmann-like Domain"/>
    <property type="match status" value="1"/>
</dbReference>
<dbReference type="OrthoDB" id="2679713at2"/>
<evidence type="ECO:0000313" key="1">
    <source>
        <dbReference type="EMBL" id="TNM32671.1"/>
    </source>
</evidence>
<gene>
    <name evidence="1" type="ORF">FH715_04875</name>
</gene>
<proteinExistence type="predicted"/>
<dbReference type="Proteomes" id="UP000311713">
    <property type="component" value="Unassembled WGS sequence"/>
</dbReference>
<dbReference type="EMBL" id="VDGT01000003">
    <property type="protein sequence ID" value="TNM32671.1"/>
    <property type="molecule type" value="Genomic_DNA"/>
</dbReference>
<keyword evidence="2" id="KW-1185">Reference proteome</keyword>
<sequence length="217" mass="22781">MSSFVSPLATGRSYRAALLSVGPFGVRVVEHLERQGTGTRLPDHSDPADVFAGAHEAVVLALHRPAPELIEAFDDQAYQSGLPWLPVVLEPDHVRVGPVIFPGAGPCHRCYAVRAAEHDPDPALAAAVATAWDRDPALRSPGHLPHQARTAAGLAAAALRRPTAAAGSVLTVTTHRRAVRRDTVLGVHGCPRCDRAERRSALAEALAPTAGEVPGVG</sequence>
<dbReference type="NCBIfam" id="TIGR03882">
    <property type="entry name" value="cyclo_dehyd_2"/>
    <property type="match status" value="1"/>
</dbReference>
<comment type="caution">
    <text evidence="1">The sequence shown here is derived from an EMBL/GenBank/DDBJ whole genome shotgun (WGS) entry which is preliminary data.</text>
</comment>
<name>A0A5C4VA27_9ACTN</name>
<organism evidence="1 2">
    <name type="scientific">Streptomyces sedi</name>
    <dbReference type="NCBI Taxonomy" id="555059"/>
    <lineage>
        <taxon>Bacteria</taxon>
        <taxon>Bacillati</taxon>
        <taxon>Actinomycetota</taxon>
        <taxon>Actinomycetes</taxon>
        <taxon>Kitasatosporales</taxon>
        <taxon>Streptomycetaceae</taxon>
        <taxon>Streptomyces</taxon>
    </lineage>
</organism>
<dbReference type="RefSeq" id="WP_139641083.1">
    <property type="nucleotide sequence ID" value="NZ_BAAAZS010000005.1"/>
</dbReference>
<dbReference type="AlphaFoldDB" id="A0A5C4VA27"/>
<protein>
    <submittedName>
        <fullName evidence="1">TOMM leader peptide-binding protein</fullName>
    </submittedName>
</protein>
<dbReference type="InterPro" id="IPR022291">
    <property type="entry name" value="Bacteriocin_synth_cyclodeHase"/>
</dbReference>
<reference evidence="1 2" key="1">
    <citation type="submission" date="2019-06" db="EMBL/GenBank/DDBJ databases">
        <title>Draft genome of Streptomyces sedi sp. JCM16909.</title>
        <authorList>
            <person name="Klykleung N."/>
            <person name="Tanasupawat S."/>
            <person name="Kudo T."/>
            <person name="Yuki M."/>
            <person name="Ohkuma M."/>
        </authorList>
    </citation>
    <scope>NUCLEOTIDE SEQUENCE [LARGE SCALE GENOMIC DNA]</scope>
    <source>
        <strain evidence="1 2">JCM 16909</strain>
    </source>
</reference>
<evidence type="ECO:0000313" key="2">
    <source>
        <dbReference type="Proteomes" id="UP000311713"/>
    </source>
</evidence>
<accession>A0A5C4VA27</accession>